<dbReference type="EMBL" id="PQVI01000038">
    <property type="protein sequence ID" value="POY42736.1"/>
    <property type="molecule type" value="Genomic_DNA"/>
</dbReference>
<evidence type="ECO:0000313" key="1">
    <source>
        <dbReference type="EMBL" id="POY42736.1"/>
    </source>
</evidence>
<gene>
    <name evidence="1" type="ORF">C3Z13_03560</name>
</gene>
<name>A0ABX4ZTH0_9PAST</name>
<proteinExistence type="predicted"/>
<sequence>MTTTYYFHLLLLFIYQSSLHLEMFEDEIETDKSYFDGARKSKHGRGTVNKITIFKFLKRNGKLYTIAVPNPPYYLLFGNK</sequence>
<dbReference type="Proteomes" id="UP000237229">
    <property type="component" value="Unassembled WGS sequence"/>
</dbReference>
<keyword evidence="2" id="KW-1185">Reference proteome</keyword>
<reference evidence="1 2" key="1">
    <citation type="submission" date="2018-02" db="EMBL/GenBank/DDBJ databases">
        <title>Classification genera of Pasteurellaceae by whole genome sequence comparison.</title>
        <authorList>
            <person name="Christensen H."/>
        </authorList>
    </citation>
    <scope>NUCLEOTIDE SEQUENCE [LARGE SCALE GENOMIC DNA]</scope>
    <source>
        <strain evidence="1 2">20186H4H1</strain>
    </source>
</reference>
<accession>A0ABX4ZTH0</accession>
<evidence type="ECO:0000313" key="2">
    <source>
        <dbReference type="Proteomes" id="UP000237229"/>
    </source>
</evidence>
<protein>
    <recommendedName>
        <fullName evidence="3">Transposase</fullName>
    </recommendedName>
</protein>
<organism evidence="1 2">
    <name type="scientific">Avibacterium endocarditidis</name>
    <dbReference type="NCBI Taxonomy" id="380674"/>
    <lineage>
        <taxon>Bacteria</taxon>
        <taxon>Pseudomonadati</taxon>
        <taxon>Pseudomonadota</taxon>
        <taxon>Gammaproteobacteria</taxon>
        <taxon>Pasteurellales</taxon>
        <taxon>Pasteurellaceae</taxon>
        <taxon>Avibacterium</taxon>
    </lineage>
</organism>
<comment type="caution">
    <text evidence="1">The sequence shown here is derived from an EMBL/GenBank/DDBJ whole genome shotgun (WGS) entry which is preliminary data.</text>
</comment>
<evidence type="ECO:0008006" key="3">
    <source>
        <dbReference type="Google" id="ProtNLM"/>
    </source>
</evidence>